<dbReference type="PANTHER" id="PTHR37841:SF1">
    <property type="entry name" value="DUF3298 DOMAIN-CONTAINING PROTEIN"/>
    <property type="match status" value="1"/>
</dbReference>
<evidence type="ECO:0000313" key="1">
    <source>
        <dbReference type="EMBL" id="RGN40490.1"/>
    </source>
</evidence>
<dbReference type="Proteomes" id="UP000260983">
    <property type="component" value="Unassembled WGS sequence"/>
</dbReference>
<evidence type="ECO:0000313" key="2">
    <source>
        <dbReference type="Proteomes" id="UP000260983"/>
    </source>
</evidence>
<comment type="caution">
    <text evidence="1">The sequence shown here is derived from an EMBL/GenBank/DDBJ whole genome shotgun (WGS) entry which is preliminary data.</text>
</comment>
<dbReference type="EMBL" id="QSUL01000001">
    <property type="protein sequence ID" value="RGN40490.1"/>
    <property type="molecule type" value="Genomic_DNA"/>
</dbReference>
<dbReference type="Pfam" id="PF14903">
    <property type="entry name" value="WG_beta_rep"/>
    <property type="match status" value="4"/>
</dbReference>
<organism evidence="1 2">
    <name type="scientific">Bacteroides oleiciplenus</name>
    <dbReference type="NCBI Taxonomy" id="626931"/>
    <lineage>
        <taxon>Bacteria</taxon>
        <taxon>Pseudomonadati</taxon>
        <taxon>Bacteroidota</taxon>
        <taxon>Bacteroidia</taxon>
        <taxon>Bacteroidales</taxon>
        <taxon>Bacteroidaceae</taxon>
        <taxon>Bacteroides</taxon>
    </lineage>
</organism>
<dbReference type="AlphaFoldDB" id="A0A3E5BS94"/>
<proteinExistence type="predicted"/>
<gene>
    <name evidence="1" type="ORF">DXB65_00440</name>
</gene>
<dbReference type="RefSeq" id="WP_117723184.1">
    <property type="nucleotide sequence ID" value="NZ_QSUL01000001.1"/>
</dbReference>
<dbReference type="PANTHER" id="PTHR37841">
    <property type="entry name" value="GLR2918 PROTEIN"/>
    <property type="match status" value="1"/>
</dbReference>
<reference evidence="1 2" key="1">
    <citation type="submission" date="2018-08" db="EMBL/GenBank/DDBJ databases">
        <title>A genome reference for cultivated species of the human gut microbiota.</title>
        <authorList>
            <person name="Zou Y."/>
            <person name="Xue W."/>
            <person name="Luo G."/>
        </authorList>
    </citation>
    <scope>NUCLEOTIDE SEQUENCE [LARGE SCALE GENOMIC DNA]</scope>
    <source>
        <strain evidence="1 2">OM05-15BH</strain>
    </source>
</reference>
<dbReference type="InterPro" id="IPR032774">
    <property type="entry name" value="WG_beta_rep"/>
</dbReference>
<name>A0A3E5BS94_9BACE</name>
<accession>A0A3E5BS94</accession>
<sequence length="338" mass="38213">MKRFTFKRILATISVVCLCAITTVILAEYMKSNKGYESFGDTYSSECYSMRTKDGYKLINSKTGKTTIDKIDWLLASDQYSDTLVVFSKKNKRGYFNRYTGEVTIPEQYTHAWIFAEGLAAVVSNDKIGFINQQGKVVIGFQYPYLKDNAKNINFVFRNGYCSMFDGSGKCGIINQKGEWVLAPSFDYIETPVYGKRLFRNNKKYGVLDESLHVAIPAEYAYIELTKDAAVVTRTDESKSLLSYKGEMINPYVYSSIARLDYDTGKYTDSGIEISEPTGLYCYGMVNSYGLMSEDGKPITPPLYKDITPINKNLFQCTLKGSYSAIIIDRKGNVIKQE</sequence>
<protein>
    <submittedName>
        <fullName evidence="1">WG repeat-containing protein</fullName>
    </submittedName>
</protein>